<dbReference type="RefSeq" id="WP_097208195.1">
    <property type="nucleotide sequence ID" value="NZ_JACHXB010000005.1"/>
</dbReference>
<dbReference type="AlphaFoldDB" id="A0A285EJM5"/>
<proteinExistence type="predicted"/>
<evidence type="ECO:0000256" key="1">
    <source>
        <dbReference type="SAM" id="MobiDB-lite"/>
    </source>
</evidence>
<keyword evidence="2" id="KW-0732">Signal</keyword>
<dbReference type="Proteomes" id="UP000219514">
    <property type="component" value="Unassembled WGS sequence"/>
</dbReference>
<dbReference type="EMBL" id="OBDO01000010">
    <property type="protein sequence ID" value="SNX98246.1"/>
    <property type="molecule type" value="Genomic_DNA"/>
</dbReference>
<reference evidence="3 4" key="1">
    <citation type="submission" date="2017-09" db="EMBL/GenBank/DDBJ databases">
        <authorList>
            <person name="Ehlers B."/>
            <person name="Leendertz F.H."/>
        </authorList>
    </citation>
    <scope>NUCLEOTIDE SEQUENCE [LARGE SCALE GENOMIC DNA]</scope>
    <source>
        <strain evidence="3 4">DSM 46844</strain>
    </source>
</reference>
<dbReference type="PROSITE" id="PS51257">
    <property type="entry name" value="PROKAR_LIPOPROTEIN"/>
    <property type="match status" value="1"/>
</dbReference>
<keyword evidence="4" id="KW-1185">Reference proteome</keyword>
<sequence length="171" mass="17745">MRQVLRGATTAAAVGGVLLLAGCSTTVPGTAMPADPVTDVSAEAFPVTGATDDDIDRSARNALADLTTFWTGAYPEFYDAELTPLRGGYSSVDADDIDPGLYPDTGVGCQQLPIDPSEVEGNAFYEQTCDVIVYDGALLEGWASCTAASWARPSWPTSSATPCRPGSASAR</sequence>
<evidence type="ECO:0000313" key="3">
    <source>
        <dbReference type="EMBL" id="SNX98246.1"/>
    </source>
</evidence>
<evidence type="ECO:0000313" key="4">
    <source>
        <dbReference type="Proteomes" id="UP000219514"/>
    </source>
</evidence>
<evidence type="ECO:0000256" key="2">
    <source>
        <dbReference type="SAM" id="SignalP"/>
    </source>
</evidence>
<dbReference type="OrthoDB" id="5168289at2"/>
<feature type="signal peptide" evidence="2">
    <location>
        <begin position="1"/>
        <end position="33"/>
    </location>
</feature>
<name>A0A285EJM5_9ACTN</name>
<feature type="chain" id="PRO_5012267307" evidence="2">
    <location>
        <begin position="34"/>
        <end position="171"/>
    </location>
</feature>
<protein>
    <submittedName>
        <fullName evidence="3">Uncharacterized protein</fullName>
    </submittedName>
</protein>
<gene>
    <name evidence="3" type="ORF">SAMN06893097_11027</name>
</gene>
<accession>A0A285EJM5</accession>
<feature type="region of interest" description="Disordered" evidence="1">
    <location>
        <begin position="152"/>
        <end position="171"/>
    </location>
</feature>
<organism evidence="3 4">
    <name type="scientific">Geodermatophilus sabuli</name>
    <dbReference type="NCBI Taxonomy" id="1564158"/>
    <lineage>
        <taxon>Bacteria</taxon>
        <taxon>Bacillati</taxon>
        <taxon>Actinomycetota</taxon>
        <taxon>Actinomycetes</taxon>
        <taxon>Geodermatophilales</taxon>
        <taxon>Geodermatophilaceae</taxon>
        <taxon>Geodermatophilus</taxon>
    </lineage>
</organism>